<evidence type="ECO:0000313" key="1">
    <source>
        <dbReference type="EMBL" id="QQD19814.1"/>
    </source>
</evidence>
<dbReference type="EMBL" id="CP066167">
    <property type="protein sequence ID" value="QQD19814.1"/>
    <property type="molecule type" value="Genomic_DNA"/>
</dbReference>
<name>A0A7T4R3R8_9GAMM</name>
<proteinExistence type="predicted"/>
<reference evidence="1 2" key="1">
    <citation type="submission" date="2020-12" db="EMBL/GenBank/DDBJ databases">
        <authorList>
            <person name="Shan Y."/>
        </authorList>
    </citation>
    <scope>NUCLEOTIDE SEQUENCE [LARGE SCALE GENOMIC DNA]</scope>
    <source>
        <strain evidence="2">csc3.9</strain>
    </source>
</reference>
<protein>
    <submittedName>
        <fullName evidence="1">Uncharacterized protein</fullName>
    </submittedName>
</protein>
<dbReference type="KEGG" id="snan:I6N98_08255"/>
<sequence length="99" mass="11648">MTKLVEEFHRQLRERLQVFFRDQSEGWDIPPAQLYRLEGFIEAGLSLQLVSQDEVRQQLLSLATDYLPEEDAELYRQDERIVLHLHMKTAPVYPSTSST</sequence>
<dbReference type="RefSeq" id="WP_198571298.1">
    <property type="nucleotide sequence ID" value="NZ_CP066167.1"/>
</dbReference>
<accession>A0A7T4R3R8</accession>
<evidence type="ECO:0000313" key="2">
    <source>
        <dbReference type="Proteomes" id="UP000596063"/>
    </source>
</evidence>
<keyword evidence="2" id="KW-1185">Reference proteome</keyword>
<dbReference type="Proteomes" id="UP000596063">
    <property type="component" value="Chromosome"/>
</dbReference>
<gene>
    <name evidence="1" type="ORF">I6N98_08255</name>
</gene>
<dbReference type="AlphaFoldDB" id="A0A7T4R3R8"/>
<organism evidence="1 2">
    <name type="scientific">Spongiibacter nanhainus</name>
    <dbReference type="NCBI Taxonomy" id="2794344"/>
    <lineage>
        <taxon>Bacteria</taxon>
        <taxon>Pseudomonadati</taxon>
        <taxon>Pseudomonadota</taxon>
        <taxon>Gammaproteobacteria</taxon>
        <taxon>Cellvibrionales</taxon>
        <taxon>Spongiibacteraceae</taxon>
        <taxon>Spongiibacter</taxon>
    </lineage>
</organism>